<evidence type="ECO:0000313" key="3">
    <source>
        <dbReference type="Proteomes" id="UP000094527"/>
    </source>
</evidence>
<evidence type="ECO:0000313" key="2">
    <source>
        <dbReference type="EMBL" id="ODN02255.1"/>
    </source>
</evidence>
<sequence length="478" mass="55121">MIRMARQKEKKAKLVKPDVWLEVKRKYKSKDQLQPASSIVNRSEAPKSDSTSQELRDVKPSKNLLTFFTTSKLMSKTSVTLGGASPYATISRRKTSNHCDDLVDYYESCCEENDSVSSLPIPKTSHSFQTDNKKKCSSSMPRLFTLPTSIGDSLPSIFEEDPFSFLDEYDTKDYPEYFLPVRRETKACKQWLALESSGDYEKLDTTNDYCARPYCLLIGDERMPSTWINAEYKCSNPFGHFKLLRQFDNHTNWLPENRRYPTPQCDVNPNIFKCAIEQKQWNNQGYYSDMVEGYISQAGGFPRMIRFPKELQRFKEICPKCNSSKNLLWDEMTYRFKMERARFRHHMDERIAKRAKSGESNPYPKYHGLRGNTKGKLFPHVNPNAVSPSIKPNDVDDPFHFPINADDMVVCKCMKINGQFEDFDEGPSSYKNVKEGQEKDVCETHSDTKPEKVNDFKAAGESIKGYRGTALLKAWSKS</sequence>
<dbReference type="Proteomes" id="UP000094527">
    <property type="component" value="Unassembled WGS sequence"/>
</dbReference>
<feature type="region of interest" description="Disordered" evidence="1">
    <location>
        <begin position="30"/>
        <end position="57"/>
    </location>
</feature>
<accession>A0A1D2NB09</accession>
<evidence type="ECO:0000256" key="1">
    <source>
        <dbReference type="SAM" id="MobiDB-lite"/>
    </source>
</evidence>
<comment type="caution">
    <text evidence="2">The sequence shown here is derived from an EMBL/GenBank/DDBJ whole genome shotgun (WGS) entry which is preliminary data.</text>
</comment>
<organism evidence="2 3">
    <name type="scientific">Orchesella cincta</name>
    <name type="common">Springtail</name>
    <name type="synonym">Podura cincta</name>
    <dbReference type="NCBI Taxonomy" id="48709"/>
    <lineage>
        <taxon>Eukaryota</taxon>
        <taxon>Metazoa</taxon>
        <taxon>Ecdysozoa</taxon>
        <taxon>Arthropoda</taxon>
        <taxon>Hexapoda</taxon>
        <taxon>Collembola</taxon>
        <taxon>Entomobryomorpha</taxon>
        <taxon>Entomobryoidea</taxon>
        <taxon>Orchesellidae</taxon>
        <taxon>Orchesellinae</taxon>
        <taxon>Orchesella</taxon>
    </lineage>
</organism>
<dbReference type="AlphaFoldDB" id="A0A1D2NB09"/>
<gene>
    <name evidence="2" type="ORF">Ocin01_04416</name>
</gene>
<name>A0A1D2NB09_ORCCI</name>
<proteinExistence type="predicted"/>
<dbReference type="EMBL" id="LJIJ01000118">
    <property type="protein sequence ID" value="ODN02255.1"/>
    <property type="molecule type" value="Genomic_DNA"/>
</dbReference>
<protein>
    <submittedName>
        <fullName evidence="2">Uncharacterized protein</fullName>
    </submittedName>
</protein>
<keyword evidence="3" id="KW-1185">Reference proteome</keyword>
<reference evidence="2 3" key="1">
    <citation type="journal article" date="2016" name="Genome Biol. Evol.">
        <title>Gene Family Evolution Reflects Adaptation to Soil Environmental Stressors in the Genome of the Collembolan Orchesella cincta.</title>
        <authorList>
            <person name="Faddeeva-Vakhrusheva A."/>
            <person name="Derks M.F."/>
            <person name="Anvar S.Y."/>
            <person name="Agamennone V."/>
            <person name="Suring W."/>
            <person name="Smit S."/>
            <person name="van Straalen N.M."/>
            <person name="Roelofs D."/>
        </authorList>
    </citation>
    <scope>NUCLEOTIDE SEQUENCE [LARGE SCALE GENOMIC DNA]</scope>
    <source>
        <tissue evidence="2">Mixed pool</tissue>
    </source>
</reference>
<feature type="compositionally biased region" description="Polar residues" evidence="1">
    <location>
        <begin position="32"/>
        <end position="41"/>
    </location>
</feature>